<comment type="caution">
    <text evidence="2">The sequence shown here is derived from an EMBL/GenBank/DDBJ whole genome shotgun (WGS) entry which is preliminary data.</text>
</comment>
<name>A0AAV7RDC4_PLEWA</name>
<evidence type="ECO:0000256" key="1">
    <source>
        <dbReference type="SAM" id="Coils"/>
    </source>
</evidence>
<keyword evidence="3" id="KW-1185">Reference proteome</keyword>
<reference evidence="2" key="1">
    <citation type="journal article" date="2022" name="bioRxiv">
        <title>Sequencing and chromosome-scale assembly of the giantPleurodeles waltlgenome.</title>
        <authorList>
            <person name="Brown T."/>
            <person name="Elewa A."/>
            <person name="Iarovenko S."/>
            <person name="Subramanian E."/>
            <person name="Araus A.J."/>
            <person name="Petzold A."/>
            <person name="Susuki M."/>
            <person name="Suzuki K.-i.T."/>
            <person name="Hayashi T."/>
            <person name="Toyoda A."/>
            <person name="Oliveira C."/>
            <person name="Osipova E."/>
            <person name="Leigh N.D."/>
            <person name="Simon A."/>
            <person name="Yun M.H."/>
        </authorList>
    </citation>
    <scope>NUCLEOTIDE SEQUENCE</scope>
    <source>
        <strain evidence="2">20211129_DDA</strain>
        <tissue evidence="2">Liver</tissue>
    </source>
</reference>
<dbReference type="Proteomes" id="UP001066276">
    <property type="component" value="Chromosome 5"/>
</dbReference>
<sequence length="123" mass="14411">MQTTDCSTKLMGTLITQAKRRMEEQITKIEQLTKELEKMPNQQEISIQLAKMEERIKHKEDEIKSQLQIGDLNKLRDIVKLYVKWLNGEKCGNKQQPSCLTTRKPAVDPWGFKYKLPQTSYIN</sequence>
<evidence type="ECO:0000313" key="3">
    <source>
        <dbReference type="Proteomes" id="UP001066276"/>
    </source>
</evidence>
<dbReference type="AlphaFoldDB" id="A0AAV7RDC4"/>
<dbReference type="EMBL" id="JANPWB010000009">
    <property type="protein sequence ID" value="KAJ1149224.1"/>
    <property type="molecule type" value="Genomic_DNA"/>
</dbReference>
<keyword evidence="1" id="KW-0175">Coiled coil</keyword>
<protein>
    <submittedName>
        <fullName evidence="2">Uncharacterized protein</fullName>
    </submittedName>
</protein>
<gene>
    <name evidence="2" type="ORF">NDU88_002039</name>
</gene>
<proteinExistence type="predicted"/>
<accession>A0AAV7RDC4</accession>
<evidence type="ECO:0000313" key="2">
    <source>
        <dbReference type="EMBL" id="KAJ1149224.1"/>
    </source>
</evidence>
<organism evidence="2 3">
    <name type="scientific">Pleurodeles waltl</name>
    <name type="common">Iberian ribbed newt</name>
    <dbReference type="NCBI Taxonomy" id="8319"/>
    <lineage>
        <taxon>Eukaryota</taxon>
        <taxon>Metazoa</taxon>
        <taxon>Chordata</taxon>
        <taxon>Craniata</taxon>
        <taxon>Vertebrata</taxon>
        <taxon>Euteleostomi</taxon>
        <taxon>Amphibia</taxon>
        <taxon>Batrachia</taxon>
        <taxon>Caudata</taxon>
        <taxon>Salamandroidea</taxon>
        <taxon>Salamandridae</taxon>
        <taxon>Pleurodelinae</taxon>
        <taxon>Pleurodeles</taxon>
    </lineage>
</organism>
<feature type="coiled-coil region" evidence="1">
    <location>
        <begin position="15"/>
        <end position="69"/>
    </location>
</feature>